<dbReference type="AlphaFoldDB" id="A0A6H5GTT0"/>
<dbReference type="Proteomes" id="UP000479000">
    <property type="component" value="Unassembled WGS sequence"/>
</dbReference>
<dbReference type="EMBL" id="CADCXU010015566">
    <property type="protein sequence ID" value="CAB0004919.1"/>
    <property type="molecule type" value="Genomic_DNA"/>
</dbReference>
<protein>
    <submittedName>
        <fullName evidence="1">Uncharacterized protein</fullName>
    </submittedName>
</protein>
<name>A0A6H5GTT0_9HEMI</name>
<proteinExistence type="predicted"/>
<gene>
    <name evidence="1" type="ORF">NTEN_LOCUS10396</name>
</gene>
<evidence type="ECO:0000313" key="2">
    <source>
        <dbReference type="Proteomes" id="UP000479000"/>
    </source>
</evidence>
<organism evidence="1 2">
    <name type="scientific">Nesidiocoris tenuis</name>
    <dbReference type="NCBI Taxonomy" id="355587"/>
    <lineage>
        <taxon>Eukaryota</taxon>
        <taxon>Metazoa</taxon>
        <taxon>Ecdysozoa</taxon>
        <taxon>Arthropoda</taxon>
        <taxon>Hexapoda</taxon>
        <taxon>Insecta</taxon>
        <taxon>Pterygota</taxon>
        <taxon>Neoptera</taxon>
        <taxon>Paraneoptera</taxon>
        <taxon>Hemiptera</taxon>
        <taxon>Heteroptera</taxon>
        <taxon>Panheteroptera</taxon>
        <taxon>Cimicomorpha</taxon>
        <taxon>Miridae</taxon>
        <taxon>Dicyphina</taxon>
        <taxon>Nesidiocoris</taxon>
    </lineage>
</organism>
<keyword evidence="2" id="KW-1185">Reference proteome</keyword>
<reference evidence="1 2" key="1">
    <citation type="submission" date="2020-02" db="EMBL/GenBank/DDBJ databases">
        <authorList>
            <person name="Ferguson B K."/>
        </authorList>
    </citation>
    <scope>NUCLEOTIDE SEQUENCE [LARGE SCALE GENOMIC DNA]</scope>
</reference>
<evidence type="ECO:0000313" key="1">
    <source>
        <dbReference type="EMBL" id="CAB0004919.1"/>
    </source>
</evidence>
<accession>A0A6H5GTT0</accession>
<feature type="non-terminal residue" evidence="1">
    <location>
        <position position="1"/>
    </location>
</feature>
<sequence length="132" mass="15100">LFTSRKRLAGTSAFLSSWRSAGHQRLSKAPEISTHISITYFFGDAAAPLIFRRASVVPFPLTKPYCSGSSVTCFSRRPPYQLLQPLSFYVQELYYAVRRRLMYRLLVPLVQHYCSSLLPGFREVPNFQTCIV</sequence>